<dbReference type="Pfam" id="PF01503">
    <property type="entry name" value="PRA-PH"/>
    <property type="match status" value="1"/>
</dbReference>
<reference evidence="1" key="1">
    <citation type="journal article" date="2021" name="Proc. Natl. Acad. Sci. U.S.A.">
        <title>A Catalog of Tens of Thousands of Viruses from Human Metagenomes Reveals Hidden Associations with Chronic Diseases.</title>
        <authorList>
            <person name="Tisza M.J."/>
            <person name="Buck C.B."/>
        </authorList>
    </citation>
    <scope>NUCLEOTIDE SEQUENCE</scope>
    <source>
        <strain evidence="1">CtHMI2</strain>
    </source>
</reference>
<dbReference type="SUPFAM" id="SSF101386">
    <property type="entry name" value="all-alpha NTP pyrophosphatases"/>
    <property type="match status" value="1"/>
</dbReference>
<dbReference type="InterPro" id="IPR021130">
    <property type="entry name" value="PRib-ATP_PPHydrolase-like"/>
</dbReference>
<protein>
    <submittedName>
        <fullName evidence="1">NTP-PPase-like protein</fullName>
    </submittedName>
</protein>
<name>A0A8S5MK31_9CAUD</name>
<dbReference type="EMBL" id="BK014919">
    <property type="protein sequence ID" value="DAD82415.1"/>
    <property type="molecule type" value="Genomic_DNA"/>
</dbReference>
<organism evidence="1">
    <name type="scientific">Siphoviridae sp. ctHMI2</name>
    <dbReference type="NCBI Taxonomy" id="2826231"/>
    <lineage>
        <taxon>Viruses</taxon>
        <taxon>Duplodnaviria</taxon>
        <taxon>Heunggongvirae</taxon>
        <taxon>Uroviricota</taxon>
        <taxon>Caudoviricetes</taxon>
    </lineage>
</organism>
<evidence type="ECO:0000313" key="1">
    <source>
        <dbReference type="EMBL" id="DAD82415.1"/>
    </source>
</evidence>
<proteinExistence type="predicted"/>
<accession>A0A8S5MK31</accession>
<sequence length="380" mass="44251">MERRYILDLYVLLKIAEMEKNIDLIKGRLTPFDVETILMIKSVTGHEPEITEKAESFELKMYVKDKDEYIIKAAIDAVIGRYGLRMRAVKHIWEQMFLRGATFFVEYEKGAENLPDEVHADKREPNERAGHLYCRRLLEVRAVIVSRDNIERLIDFTGGGTMEIPRKPGGIAQYSFVTENGVIMSVPERWAVVRFPDGRFGKMDYKTFVEEFEEKEENNPVLSFSEKRLFAKMNNLFGKNIQRRFSKLTEEYHELFVAADDMLVNGIIPDDMTEIIDELADVNAVLFHMAALFGYSQKELLEMAYTKIASREKTPEFMRKHPHKEPESPVCGNCSNFENEDAEGGGFCNEQNRMRHCSCIACNQWQERQTAEEYKQFEQR</sequence>